<reference evidence="5 6" key="1">
    <citation type="submission" date="2018-06" db="EMBL/GenBank/DDBJ databases">
        <title>Genomic Encyclopedia of Type Strains, Phase III (KMG-III): the genomes of soil and plant-associated and newly described type strains.</title>
        <authorList>
            <person name="Whitman W."/>
        </authorList>
    </citation>
    <scope>NUCLEOTIDE SEQUENCE [LARGE SCALE GENOMIC DNA]</scope>
    <source>
        <strain evidence="5 6">CGMCC 1.12398</strain>
    </source>
</reference>
<dbReference type="InterPro" id="IPR008231">
    <property type="entry name" value="CsaA"/>
</dbReference>
<sequence length="124" mass="14123">MICFGKLYFFILYNMITWHDFEKVEMRVGTIIEINDFPKAKKPAYQLAIDFGVELGIKKSSAQITKRYTKEDLLGKQIIAVVNFPKKQIADFMSECLVLGSVGEENDIVLLTSDIRVENGLRIG</sequence>
<evidence type="ECO:0000256" key="2">
    <source>
        <dbReference type="ARBA" id="ARBA00022884"/>
    </source>
</evidence>
<keyword evidence="2 3" id="KW-0694">RNA-binding</keyword>
<dbReference type="SUPFAM" id="SSF50249">
    <property type="entry name" value="Nucleic acid-binding proteins"/>
    <property type="match status" value="1"/>
</dbReference>
<dbReference type="Gene3D" id="2.40.50.140">
    <property type="entry name" value="Nucleic acid-binding proteins"/>
    <property type="match status" value="1"/>
</dbReference>
<organism evidence="5 6">
    <name type="scientific">Flavobacterium aquaticum</name>
    <dbReference type="NCBI Taxonomy" id="1236486"/>
    <lineage>
        <taxon>Bacteria</taxon>
        <taxon>Pseudomonadati</taxon>
        <taxon>Bacteroidota</taxon>
        <taxon>Flavobacteriia</taxon>
        <taxon>Flavobacteriales</taxon>
        <taxon>Flavobacteriaceae</taxon>
        <taxon>Flavobacterium</taxon>
    </lineage>
</organism>
<proteinExistence type="predicted"/>
<keyword evidence="1 3" id="KW-0820">tRNA-binding</keyword>
<evidence type="ECO:0000259" key="4">
    <source>
        <dbReference type="PROSITE" id="PS50886"/>
    </source>
</evidence>
<evidence type="ECO:0000256" key="3">
    <source>
        <dbReference type="PROSITE-ProRule" id="PRU00209"/>
    </source>
</evidence>
<dbReference type="InterPro" id="IPR051270">
    <property type="entry name" value="Tyrosine-tRNA_ligase_regulator"/>
</dbReference>
<dbReference type="AlphaFoldDB" id="A0A327YVD5"/>
<keyword evidence="6" id="KW-1185">Reference proteome</keyword>
<gene>
    <name evidence="5" type="ORF">B0I03_101349</name>
</gene>
<name>A0A327YVD5_9FLAO</name>
<accession>A0A327YVD5</accession>
<feature type="domain" description="TRNA-binding" evidence="4">
    <location>
        <begin position="20"/>
        <end position="124"/>
    </location>
</feature>
<dbReference type="CDD" id="cd02798">
    <property type="entry name" value="tRNA_bind_CsaA"/>
    <property type="match status" value="1"/>
</dbReference>
<dbReference type="PROSITE" id="PS50886">
    <property type="entry name" value="TRBD"/>
    <property type="match status" value="1"/>
</dbReference>
<evidence type="ECO:0000313" key="5">
    <source>
        <dbReference type="EMBL" id="RAK25188.1"/>
    </source>
</evidence>
<dbReference type="PANTHER" id="PTHR11586:SF37">
    <property type="entry name" value="TRNA-BINDING DOMAIN-CONTAINING PROTEIN"/>
    <property type="match status" value="1"/>
</dbReference>
<evidence type="ECO:0000256" key="1">
    <source>
        <dbReference type="ARBA" id="ARBA00022555"/>
    </source>
</evidence>
<dbReference type="EMBL" id="QLMI01000001">
    <property type="protein sequence ID" value="RAK25188.1"/>
    <property type="molecule type" value="Genomic_DNA"/>
</dbReference>
<dbReference type="PANTHER" id="PTHR11586">
    <property type="entry name" value="TRNA-AMINOACYLATION COFACTOR ARC1 FAMILY MEMBER"/>
    <property type="match status" value="1"/>
</dbReference>
<dbReference type="Pfam" id="PF01588">
    <property type="entry name" value="tRNA_bind"/>
    <property type="match status" value="1"/>
</dbReference>
<dbReference type="InterPro" id="IPR002547">
    <property type="entry name" value="tRNA-bd_dom"/>
</dbReference>
<dbReference type="FunFam" id="2.40.50.140:FF:000165">
    <property type="entry name" value="Chaperone CsaA"/>
    <property type="match status" value="1"/>
</dbReference>
<dbReference type="InterPro" id="IPR012340">
    <property type="entry name" value="NA-bd_OB-fold"/>
</dbReference>
<dbReference type="NCBIfam" id="NF007495">
    <property type="entry name" value="PRK10089.1-4"/>
    <property type="match status" value="1"/>
</dbReference>
<dbReference type="GO" id="GO:0000049">
    <property type="term" value="F:tRNA binding"/>
    <property type="evidence" value="ECO:0007669"/>
    <property type="project" value="UniProtKB-UniRule"/>
</dbReference>
<dbReference type="Proteomes" id="UP000249620">
    <property type="component" value="Unassembled WGS sequence"/>
</dbReference>
<evidence type="ECO:0000313" key="6">
    <source>
        <dbReference type="Proteomes" id="UP000249620"/>
    </source>
</evidence>
<dbReference type="NCBIfam" id="NF007494">
    <property type="entry name" value="PRK10089.1-3"/>
    <property type="match status" value="1"/>
</dbReference>
<dbReference type="NCBIfam" id="TIGR02222">
    <property type="entry name" value="chap_CsaA"/>
    <property type="match status" value="1"/>
</dbReference>
<comment type="caution">
    <text evidence="5">The sequence shown here is derived from an EMBL/GenBank/DDBJ whole genome shotgun (WGS) entry which is preliminary data.</text>
</comment>
<protein>
    <submittedName>
        <fullName evidence="5">tRNA-binding protein</fullName>
    </submittedName>
</protein>